<dbReference type="AlphaFoldDB" id="A0A0J8B2C9"/>
<dbReference type="Proteomes" id="UP000035740">
    <property type="component" value="Unassembled WGS sequence"/>
</dbReference>
<proteinExistence type="predicted"/>
<dbReference type="Gramene" id="KMS94028">
    <property type="protein sequence ID" value="KMS94028"/>
    <property type="gene ID" value="BVRB_025520"/>
</dbReference>
<keyword evidence="2" id="KW-1185">Reference proteome</keyword>
<protein>
    <submittedName>
        <fullName evidence="1">Uncharacterized protein</fullName>
    </submittedName>
</protein>
<accession>A0A0J8B2C9</accession>
<sequence length="184" mass="21729">NPDQVICAAHYSMRFNQHDVDQIQHLFQVCTEFSDSFNDKKLRRILRPLSDYKPKRAELLPALEYGPIHYAIFKVATEICRCVQNLLIAWLDEFPLNLKEMVQQSEIPHPNLTSLRNHHMKSIVLAKLDITVIGLMHRVRVEVEKLLEFQLRQYQLDVTPALYFSFLREYIKNIVAVDAYKYIE</sequence>
<feature type="non-terminal residue" evidence="1">
    <location>
        <position position="1"/>
    </location>
</feature>
<evidence type="ECO:0000313" key="1">
    <source>
        <dbReference type="EMBL" id="KMS94028.1"/>
    </source>
</evidence>
<gene>
    <name evidence="1" type="ORF">BVRB_025520</name>
</gene>
<organism evidence="1 2">
    <name type="scientific">Beta vulgaris subsp. vulgaris</name>
    <name type="common">Beet</name>
    <dbReference type="NCBI Taxonomy" id="3555"/>
    <lineage>
        <taxon>Eukaryota</taxon>
        <taxon>Viridiplantae</taxon>
        <taxon>Streptophyta</taxon>
        <taxon>Embryophyta</taxon>
        <taxon>Tracheophyta</taxon>
        <taxon>Spermatophyta</taxon>
        <taxon>Magnoliopsida</taxon>
        <taxon>eudicotyledons</taxon>
        <taxon>Gunneridae</taxon>
        <taxon>Pentapetalae</taxon>
        <taxon>Caryophyllales</taxon>
        <taxon>Chenopodiaceae</taxon>
        <taxon>Betoideae</taxon>
        <taxon>Beta</taxon>
    </lineage>
</organism>
<evidence type="ECO:0000313" key="2">
    <source>
        <dbReference type="Proteomes" id="UP000035740"/>
    </source>
</evidence>
<reference evidence="1 2" key="1">
    <citation type="journal article" date="2014" name="Nature">
        <title>The genome of the recently domesticated crop plant sugar beet (Beta vulgaris).</title>
        <authorList>
            <person name="Dohm J.C."/>
            <person name="Minoche A.E."/>
            <person name="Holtgrawe D."/>
            <person name="Capella-Gutierrez S."/>
            <person name="Zakrzewski F."/>
            <person name="Tafer H."/>
            <person name="Rupp O."/>
            <person name="Sorensen T.R."/>
            <person name="Stracke R."/>
            <person name="Reinhardt R."/>
            <person name="Goesmann A."/>
            <person name="Kraft T."/>
            <person name="Schulz B."/>
            <person name="Stadler P.F."/>
            <person name="Schmidt T."/>
            <person name="Gabaldon T."/>
            <person name="Lehrach H."/>
            <person name="Weisshaar B."/>
            <person name="Himmelbauer H."/>
        </authorList>
    </citation>
    <scope>NUCLEOTIDE SEQUENCE [LARGE SCALE GENOMIC DNA]</scope>
    <source>
        <tissue evidence="1">Taproot</tissue>
    </source>
</reference>
<name>A0A0J8B2C9_BETVV</name>
<dbReference type="EMBL" id="KQ096768">
    <property type="protein sequence ID" value="KMS94028.1"/>
    <property type="molecule type" value="Genomic_DNA"/>
</dbReference>